<name>A0A3P1ATN2_9FLAO</name>
<evidence type="ECO:0000313" key="1">
    <source>
        <dbReference type="EMBL" id="RRA92331.1"/>
    </source>
</evidence>
<dbReference type="Proteomes" id="UP000268372">
    <property type="component" value="Unassembled WGS sequence"/>
</dbReference>
<organism evidence="1 2">
    <name type="scientific">Paenimyroides viscosum</name>
    <dbReference type="NCBI Taxonomy" id="2488729"/>
    <lineage>
        <taxon>Bacteria</taxon>
        <taxon>Pseudomonadati</taxon>
        <taxon>Bacteroidota</taxon>
        <taxon>Flavobacteriia</taxon>
        <taxon>Flavobacteriales</taxon>
        <taxon>Flavobacteriaceae</taxon>
        <taxon>Paenimyroides</taxon>
    </lineage>
</organism>
<dbReference type="InterPro" id="IPR036890">
    <property type="entry name" value="HATPase_C_sf"/>
</dbReference>
<keyword evidence="2" id="KW-1185">Reference proteome</keyword>
<gene>
    <name evidence="1" type="ORF">EG242_11340</name>
</gene>
<dbReference type="EMBL" id="RQTJ01000028">
    <property type="protein sequence ID" value="RRA92331.1"/>
    <property type="molecule type" value="Genomic_DNA"/>
</dbReference>
<dbReference type="OrthoDB" id="9809908at2"/>
<dbReference type="Gene3D" id="3.30.565.10">
    <property type="entry name" value="Histidine kinase-like ATPase, C-terminal domain"/>
    <property type="match status" value="1"/>
</dbReference>
<comment type="caution">
    <text evidence="1">The sequence shown here is derived from an EMBL/GenBank/DDBJ whole genome shotgun (WGS) entry which is preliminary data.</text>
</comment>
<dbReference type="SUPFAM" id="SSF55874">
    <property type="entry name" value="ATPase domain of HSP90 chaperone/DNA topoisomerase II/histidine kinase"/>
    <property type="match status" value="1"/>
</dbReference>
<reference evidence="1 2" key="1">
    <citation type="submission" date="2018-11" db="EMBL/GenBank/DDBJ databases">
        <title>Flavobacterium sp. nov., YIM 102796 draft genome.</title>
        <authorList>
            <person name="Li G."/>
            <person name="Jiang Y."/>
        </authorList>
    </citation>
    <scope>NUCLEOTIDE SEQUENCE [LARGE SCALE GENOMIC DNA]</scope>
    <source>
        <strain evidence="1 2">YIM 102796</strain>
    </source>
</reference>
<protein>
    <submittedName>
        <fullName evidence="1">GHKL domain-containing protein</fullName>
    </submittedName>
</protein>
<sequence>MDLIENAFKHADTQSENAFISIVVELSNGYFILSVSNKMSNQNPLKKDSSGIGVSSLEKRLKYLYEDRYKLQKVL</sequence>
<dbReference type="AlphaFoldDB" id="A0A3P1ATN2"/>
<evidence type="ECO:0000313" key="2">
    <source>
        <dbReference type="Proteomes" id="UP000268372"/>
    </source>
</evidence>
<accession>A0A3P1ATN2</accession>
<proteinExistence type="predicted"/>